<comment type="caution">
    <text evidence="2">The sequence shown here is derived from an EMBL/GenBank/DDBJ whole genome shotgun (WGS) entry which is preliminary data.</text>
</comment>
<dbReference type="AlphaFoldDB" id="A0A2A9D3W1"/>
<feature type="region of interest" description="Disordered" evidence="1">
    <location>
        <begin position="36"/>
        <end position="76"/>
    </location>
</feature>
<keyword evidence="3" id="KW-1185">Reference proteome</keyword>
<name>A0A2A9D3W1_9MICO</name>
<evidence type="ECO:0000313" key="3">
    <source>
        <dbReference type="Proteomes" id="UP000224915"/>
    </source>
</evidence>
<sequence>MYRRRRLVALVLAVALLVAIGFAAVAIVRAWGGGEGSATDASQAPGSQPTPTSSVEPLEPESTEPAIGETPGLPVACTPEEADVEVSVPSSTEAGRGLTVTLEVVTGETRGCLVDLGSLGTTVEITSGDAMVWSTQQCPYTPQERELLLGPDANDTQVISWSGRLSAQGCPSDSPVAEAGTYRVRATVSTAPAEGEGEAAEQPAAELTGEATFTVTQASDSDDEGSDGGDPDQG</sequence>
<reference evidence="2 3" key="1">
    <citation type="submission" date="2017-10" db="EMBL/GenBank/DDBJ databases">
        <title>Sequencing the genomes of 1000 actinobacteria strains.</title>
        <authorList>
            <person name="Klenk H.-P."/>
        </authorList>
    </citation>
    <scope>NUCLEOTIDE SEQUENCE [LARGE SCALE GENOMIC DNA]</scope>
    <source>
        <strain evidence="2 3">DSM 21801</strain>
    </source>
</reference>
<protein>
    <submittedName>
        <fullName evidence="2">Uncharacterized protein</fullName>
    </submittedName>
</protein>
<feature type="compositionally biased region" description="Acidic residues" evidence="1">
    <location>
        <begin position="220"/>
        <end position="234"/>
    </location>
</feature>
<dbReference type="Proteomes" id="UP000224915">
    <property type="component" value="Unassembled WGS sequence"/>
</dbReference>
<feature type="compositionally biased region" description="Polar residues" evidence="1">
    <location>
        <begin position="39"/>
        <end position="55"/>
    </location>
</feature>
<proteinExistence type="predicted"/>
<dbReference type="EMBL" id="PDJD01000001">
    <property type="protein sequence ID" value="PFG20540.1"/>
    <property type="molecule type" value="Genomic_DNA"/>
</dbReference>
<feature type="region of interest" description="Disordered" evidence="1">
    <location>
        <begin position="213"/>
        <end position="234"/>
    </location>
</feature>
<evidence type="ECO:0000313" key="2">
    <source>
        <dbReference type="EMBL" id="PFG20540.1"/>
    </source>
</evidence>
<evidence type="ECO:0000256" key="1">
    <source>
        <dbReference type="SAM" id="MobiDB-lite"/>
    </source>
</evidence>
<accession>A0A2A9D3W1</accession>
<organism evidence="2 3">
    <name type="scientific">Serinibacter salmoneus</name>
    <dbReference type="NCBI Taxonomy" id="556530"/>
    <lineage>
        <taxon>Bacteria</taxon>
        <taxon>Bacillati</taxon>
        <taxon>Actinomycetota</taxon>
        <taxon>Actinomycetes</taxon>
        <taxon>Micrococcales</taxon>
        <taxon>Beutenbergiaceae</taxon>
        <taxon>Serinibacter</taxon>
    </lineage>
</organism>
<gene>
    <name evidence="2" type="ORF">ATL40_2144</name>
</gene>
<dbReference type="OrthoDB" id="5189092at2"/>
<dbReference type="RefSeq" id="WP_143556944.1">
    <property type="nucleotide sequence ID" value="NZ_PDJD01000001.1"/>
</dbReference>